<evidence type="ECO:0000313" key="2">
    <source>
        <dbReference type="Proteomes" id="UP000245683"/>
    </source>
</evidence>
<comment type="caution">
    <text evidence="1">The sequence shown here is derived from an EMBL/GenBank/DDBJ whole genome shotgun (WGS) entry which is preliminary data.</text>
</comment>
<keyword evidence="2" id="KW-1185">Reference proteome</keyword>
<gene>
    <name evidence="1" type="ORF">DLJ46_29960</name>
</gene>
<dbReference type="RefSeq" id="WP_109947869.1">
    <property type="nucleotide sequence ID" value="NZ_QGGF01000658.1"/>
</dbReference>
<dbReference type="OrthoDB" id="8706846at2"/>
<proteinExistence type="predicted"/>
<organism evidence="1 2">
    <name type="scientific">Micromonospora globispora</name>
    <dbReference type="NCBI Taxonomy" id="1450148"/>
    <lineage>
        <taxon>Bacteria</taxon>
        <taxon>Bacillati</taxon>
        <taxon>Actinomycetota</taxon>
        <taxon>Actinomycetes</taxon>
        <taxon>Micromonosporales</taxon>
        <taxon>Micromonosporaceae</taxon>
        <taxon>Micromonospora</taxon>
    </lineage>
</organism>
<sequence length="153" mass="16988">MGYPASDYLPAVLRGAAEAQDYVYILGLREDPDRESWSLVFQECGEPDEQDRALGLDTYWNGAGVDSQRGCHGGVVECEIRASEQPTLPKMPPSDMSQLRLVLAEQAAATLRLPTEVCFTLRLPDNQLQMVKRGLVRVLNSGRPDATPRLLRM</sequence>
<dbReference type="EMBL" id="QGSV01000403">
    <property type="protein sequence ID" value="PWU43702.1"/>
    <property type="molecule type" value="Genomic_DNA"/>
</dbReference>
<dbReference type="Proteomes" id="UP000245683">
    <property type="component" value="Unassembled WGS sequence"/>
</dbReference>
<reference evidence="2" key="1">
    <citation type="submission" date="2018-05" db="EMBL/GenBank/DDBJ databases">
        <title>Micromonospora globispora sp. nov. and Micromonospora rugosa sp. nov., isolated from marine sediment.</title>
        <authorList>
            <person name="Carro L."/>
            <person name="Aysel V."/>
            <person name="Cetin D."/>
            <person name="Igual J.M."/>
            <person name="Klenk H.-P."/>
            <person name="Trujillo M.E."/>
            <person name="Sahin N."/>
        </authorList>
    </citation>
    <scope>NUCLEOTIDE SEQUENCE [LARGE SCALE GENOMIC DNA]</scope>
    <source>
        <strain evidence="2">S2904</strain>
    </source>
</reference>
<accession>A0A317JW50</accession>
<evidence type="ECO:0000313" key="1">
    <source>
        <dbReference type="EMBL" id="PWU43702.1"/>
    </source>
</evidence>
<name>A0A317JW50_9ACTN</name>
<protein>
    <submittedName>
        <fullName evidence="1">Uncharacterized protein</fullName>
    </submittedName>
</protein>
<dbReference type="AlphaFoldDB" id="A0A317JW50"/>